<evidence type="ECO:0000256" key="1">
    <source>
        <dbReference type="ARBA" id="ARBA00006821"/>
    </source>
</evidence>
<proteinExistence type="inferred from homology"/>
<dbReference type="AlphaFoldDB" id="A0A060C865"/>
<sequence length="120" mass="13948">MLRALRGYEVSSAEWSVSVSQQSIVLYLHVHQPWRVRKYSIFDTATHHNYFDESDQTTERNNATVFRKVADKSYCPMNALLEKLLDEHPEFKFSLSITGTFLEQAEMWAPDVIDSFKTIG</sequence>
<organism evidence="4">
    <name type="scientific">uncultured Porphyromonas sp</name>
    <dbReference type="NCBI Taxonomy" id="159274"/>
    <lineage>
        <taxon>Bacteria</taxon>
        <taxon>Pseudomonadati</taxon>
        <taxon>Bacteroidota</taxon>
        <taxon>Bacteroidia</taxon>
        <taxon>Bacteroidales</taxon>
        <taxon>Porphyromonadaceae</taxon>
        <taxon>Porphyromonas</taxon>
        <taxon>environmental samples</taxon>
    </lineage>
</organism>
<dbReference type="GO" id="GO:0005975">
    <property type="term" value="P:carbohydrate metabolic process"/>
    <property type="evidence" value="ECO:0007669"/>
    <property type="project" value="InterPro"/>
</dbReference>
<evidence type="ECO:0000259" key="3">
    <source>
        <dbReference type="Pfam" id="PF03065"/>
    </source>
</evidence>
<feature type="domain" description="Glycoside hydrolase family 57 N-terminal" evidence="3">
    <location>
        <begin position="25"/>
        <end position="118"/>
    </location>
</feature>
<dbReference type="GO" id="GO:0003824">
    <property type="term" value="F:catalytic activity"/>
    <property type="evidence" value="ECO:0007669"/>
    <property type="project" value="InterPro"/>
</dbReference>
<comment type="similarity">
    <text evidence="1">Belongs to the glycosyl hydrolase 57 family.</text>
</comment>
<reference evidence="4" key="1">
    <citation type="journal article" date="2013" name="Environ. Microbiol.">
        <title>Seasonally variable intestinal metagenomes of the red palm weevil (Rhynchophorus ferrugineus).</title>
        <authorList>
            <person name="Jia S."/>
            <person name="Zhang X."/>
            <person name="Zhang G."/>
            <person name="Yin A."/>
            <person name="Zhang S."/>
            <person name="Li F."/>
            <person name="Wang L."/>
            <person name="Zhao D."/>
            <person name="Yun Q."/>
            <person name="Tala"/>
            <person name="Wang J."/>
            <person name="Sun G."/>
            <person name="Baabdullah M."/>
            <person name="Yu X."/>
            <person name="Hu S."/>
            <person name="Al-Mssallem I.S."/>
            <person name="Yu J."/>
        </authorList>
    </citation>
    <scope>NUCLEOTIDE SEQUENCE</scope>
</reference>
<protein>
    <submittedName>
        <fullName evidence="4">Glyco_hydro_57</fullName>
    </submittedName>
</protein>
<dbReference type="Gene3D" id="3.20.110.20">
    <property type="match status" value="1"/>
</dbReference>
<dbReference type="SUPFAM" id="SSF88713">
    <property type="entry name" value="Glycoside hydrolase/deacetylase"/>
    <property type="match status" value="1"/>
</dbReference>
<evidence type="ECO:0000313" key="4">
    <source>
        <dbReference type="EMBL" id="AIA92848.1"/>
    </source>
</evidence>
<keyword evidence="2" id="KW-0119">Carbohydrate metabolism</keyword>
<dbReference type="InterPro" id="IPR004300">
    <property type="entry name" value="Glyco_hydro_57_N"/>
</dbReference>
<dbReference type="Pfam" id="PF03065">
    <property type="entry name" value="Glyco_hydro_57"/>
    <property type="match status" value="1"/>
</dbReference>
<accession>A0A060C865</accession>
<evidence type="ECO:0000256" key="2">
    <source>
        <dbReference type="ARBA" id="ARBA00023277"/>
    </source>
</evidence>
<name>A0A060C865_9PORP</name>
<dbReference type="InterPro" id="IPR011330">
    <property type="entry name" value="Glyco_hydro/deAcase_b/a-brl"/>
</dbReference>
<dbReference type="EMBL" id="KF125520">
    <property type="protein sequence ID" value="AIA92848.1"/>
    <property type="molecule type" value="Genomic_DNA"/>
</dbReference>